<gene>
    <name evidence="2" type="ORF">Ahy_B10g104779</name>
</gene>
<reference evidence="2 3" key="1">
    <citation type="submission" date="2019-01" db="EMBL/GenBank/DDBJ databases">
        <title>Sequencing of cultivated peanut Arachis hypogaea provides insights into genome evolution and oil improvement.</title>
        <authorList>
            <person name="Chen X."/>
        </authorList>
    </citation>
    <scope>NUCLEOTIDE SEQUENCE [LARGE SCALE GENOMIC DNA]</scope>
    <source>
        <strain evidence="3">cv. Fuhuasheng</strain>
        <tissue evidence="2">Leaves</tissue>
    </source>
</reference>
<feature type="region of interest" description="Disordered" evidence="1">
    <location>
        <begin position="451"/>
        <end position="525"/>
    </location>
</feature>
<dbReference type="Proteomes" id="UP000289738">
    <property type="component" value="Chromosome B10"/>
</dbReference>
<name>A0A444X6S9_ARAHY</name>
<feature type="compositionally biased region" description="Acidic residues" evidence="1">
    <location>
        <begin position="138"/>
        <end position="157"/>
    </location>
</feature>
<evidence type="ECO:0000256" key="1">
    <source>
        <dbReference type="SAM" id="MobiDB-lite"/>
    </source>
</evidence>
<organism evidence="2 3">
    <name type="scientific">Arachis hypogaea</name>
    <name type="common">Peanut</name>
    <dbReference type="NCBI Taxonomy" id="3818"/>
    <lineage>
        <taxon>Eukaryota</taxon>
        <taxon>Viridiplantae</taxon>
        <taxon>Streptophyta</taxon>
        <taxon>Embryophyta</taxon>
        <taxon>Tracheophyta</taxon>
        <taxon>Spermatophyta</taxon>
        <taxon>Magnoliopsida</taxon>
        <taxon>eudicotyledons</taxon>
        <taxon>Gunneridae</taxon>
        <taxon>Pentapetalae</taxon>
        <taxon>rosids</taxon>
        <taxon>fabids</taxon>
        <taxon>Fabales</taxon>
        <taxon>Fabaceae</taxon>
        <taxon>Papilionoideae</taxon>
        <taxon>50 kb inversion clade</taxon>
        <taxon>dalbergioids sensu lato</taxon>
        <taxon>Dalbergieae</taxon>
        <taxon>Pterocarpus clade</taxon>
        <taxon>Arachis</taxon>
    </lineage>
</organism>
<feature type="region of interest" description="Disordered" evidence="1">
    <location>
        <begin position="542"/>
        <end position="562"/>
    </location>
</feature>
<keyword evidence="3" id="KW-1185">Reference proteome</keyword>
<feature type="region of interest" description="Disordered" evidence="1">
    <location>
        <begin position="57"/>
        <end position="159"/>
    </location>
</feature>
<protein>
    <submittedName>
        <fullName evidence="2">Uncharacterized protein</fullName>
    </submittedName>
</protein>
<feature type="compositionally biased region" description="Polar residues" evidence="1">
    <location>
        <begin position="57"/>
        <end position="66"/>
    </location>
</feature>
<dbReference type="AlphaFoldDB" id="A0A444X6S9"/>
<feature type="compositionally biased region" description="Polar residues" evidence="1">
    <location>
        <begin position="451"/>
        <end position="464"/>
    </location>
</feature>
<evidence type="ECO:0000313" key="2">
    <source>
        <dbReference type="EMBL" id="RYQ85273.1"/>
    </source>
</evidence>
<sequence>MDKSKTTVPQALSIDPLSMYAKPYPSYSPVLFPSTYSPPETPDYDSIFKSTYHLARQANTKRSISPQGRRHSSLPKPQQSQPSLQSRPHPPWKPGNFFREETSSNVPMRDKGIKEGSPAPRRSIYTLTLDTQSHSEEITEESEDETTETSEQEDEESIFTISSIASITTRIPKGSSMPEEELGYLGSLGVKQIDGTPRPHFDLKVKTSVYDKPIKAVALMDTGSCATVIKPHVLPKEMWAPFYKKFAAAKKEDLPPKRSIFTISSIASITTRIPKGSSMPEEELGYLGSLGVKQIDGTPRPHFDLKVKTSVYDKPIKAVALMDTGSCATVIKPYVLPKEMWAPFSKKFAAANSERDYFTGCKAHTINAHTMNKVDVVGYSTIWPTDEKTVLNALAKYLCQLWQPGLYGEKDVVEGLPFQSDVPPITLQEFQSRFITSGIINQFGQYSFYTPRDQPSTSTQVPSRNSEEDLNSEDPSGRVYALPPSPARIDAGIPDDAEGPNSDPYDPYLQDAQDPNEENTEDPFLYLQDPDTDFRAVILASDSSFSDDDGTLPEDYFKPSLY</sequence>
<evidence type="ECO:0000313" key="3">
    <source>
        <dbReference type="Proteomes" id="UP000289738"/>
    </source>
</evidence>
<proteinExistence type="predicted"/>
<accession>A0A444X6S9</accession>
<feature type="compositionally biased region" description="Basic and acidic residues" evidence="1">
    <location>
        <begin position="98"/>
        <end position="114"/>
    </location>
</feature>
<dbReference type="EMBL" id="SDMP01000020">
    <property type="protein sequence ID" value="RYQ85273.1"/>
    <property type="molecule type" value="Genomic_DNA"/>
</dbReference>
<comment type="caution">
    <text evidence="2">The sequence shown here is derived from an EMBL/GenBank/DDBJ whole genome shotgun (WGS) entry which is preliminary data.</text>
</comment>
<feature type="compositionally biased region" description="Low complexity" evidence="1">
    <location>
        <begin position="74"/>
        <end position="87"/>
    </location>
</feature>